<dbReference type="PANTHER" id="PTHR42932">
    <property type="entry name" value="GENERAL STRESS PROTEIN 20U"/>
    <property type="match status" value="1"/>
</dbReference>
<name>A0A1P8U5R1_9MICO</name>
<evidence type="ECO:0000259" key="4">
    <source>
        <dbReference type="Pfam" id="PF00210"/>
    </source>
</evidence>
<evidence type="ECO:0000313" key="6">
    <source>
        <dbReference type="Proteomes" id="UP000187185"/>
    </source>
</evidence>
<dbReference type="STRING" id="36805.BOH66_03525"/>
<reference evidence="5 6" key="1">
    <citation type="submission" date="2016-12" db="EMBL/GenBank/DDBJ databases">
        <title>Complete genome sequence of Microbacterium aurum KACC 15219.</title>
        <authorList>
            <person name="Jung Y."/>
            <person name="Shin J.-H."/>
            <person name="Lee Y.-J."/>
            <person name="Yi H."/>
            <person name="Bahn Y.-S."/>
            <person name="Kim J.F."/>
            <person name="Lee D.-W."/>
        </authorList>
    </citation>
    <scope>NUCLEOTIDE SEQUENCE [LARGE SCALE GENOMIC DNA]</scope>
    <source>
        <strain evidence="5 6">KACC 15219</strain>
    </source>
</reference>
<dbReference type="SUPFAM" id="SSF47240">
    <property type="entry name" value="Ferritin-like"/>
    <property type="match status" value="1"/>
</dbReference>
<feature type="compositionally biased region" description="Low complexity" evidence="3">
    <location>
        <begin position="1"/>
        <end position="22"/>
    </location>
</feature>
<dbReference type="RefSeq" id="WP_076689344.1">
    <property type="nucleotide sequence ID" value="NZ_CP018762.1"/>
</dbReference>
<dbReference type="GO" id="GO:0008199">
    <property type="term" value="F:ferric iron binding"/>
    <property type="evidence" value="ECO:0007669"/>
    <property type="project" value="InterPro"/>
</dbReference>
<comment type="similarity">
    <text evidence="1 2">Belongs to the Dps family.</text>
</comment>
<keyword evidence="6" id="KW-1185">Reference proteome</keyword>
<feature type="domain" description="Ferritin/DPS" evidence="4">
    <location>
        <begin position="55"/>
        <end position="189"/>
    </location>
</feature>
<proteinExistence type="inferred from homology"/>
<dbReference type="PRINTS" id="PR01346">
    <property type="entry name" value="HELNAPAPROT"/>
</dbReference>
<dbReference type="OrthoDB" id="9797687at2"/>
<dbReference type="EMBL" id="CP018762">
    <property type="protein sequence ID" value="APZ33448.1"/>
    <property type="molecule type" value="Genomic_DNA"/>
</dbReference>
<evidence type="ECO:0000313" key="5">
    <source>
        <dbReference type="EMBL" id="APZ33448.1"/>
    </source>
</evidence>
<protein>
    <submittedName>
        <fullName evidence="5">DNA starvation/stationary phase protection protein</fullName>
    </submittedName>
</protein>
<dbReference type="AlphaFoldDB" id="A0A1P8U5R1"/>
<evidence type="ECO:0000256" key="1">
    <source>
        <dbReference type="ARBA" id="ARBA00009497"/>
    </source>
</evidence>
<dbReference type="Pfam" id="PF00210">
    <property type="entry name" value="Ferritin"/>
    <property type="match status" value="1"/>
</dbReference>
<accession>A0A1P8U5R1</accession>
<dbReference type="InterPro" id="IPR012347">
    <property type="entry name" value="Ferritin-like"/>
</dbReference>
<sequence length="197" mass="21420">MAKTATSTKSSAKTTTGTTTAGNKRCPARGGSGAERTGLQNAESGFRASPELSRNLQSVLVDLVELQIQGKQAHWNIVGTNFRDTHLQLDEIVHAARELGDTIAERMRALHALPDGRSDTVAQTTTLPEFPQGEIDTTEAIDLITERLEAAVGTVRDVHDAVDEEDPTSADLLHEVLEQLEQLAWMVSAENRRPAKR</sequence>
<evidence type="ECO:0000256" key="3">
    <source>
        <dbReference type="SAM" id="MobiDB-lite"/>
    </source>
</evidence>
<dbReference type="Gene3D" id="1.20.1260.10">
    <property type="match status" value="1"/>
</dbReference>
<gene>
    <name evidence="5" type="ORF">BOH66_03525</name>
</gene>
<feature type="region of interest" description="Disordered" evidence="3">
    <location>
        <begin position="1"/>
        <end position="47"/>
    </location>
</feature>
<dbReference type="InterPro" id="IPR002177">
    <property type="entry name" value="DPS_DNA-bd"/>
</dbReference>
<dbReference type="CDD" id="cd01043">
    <property type="entry name" value="DPS"/>
    <property type="match status" value="1"/>
</dbReference>
<organism evidence="5 6">
    <name type="scientific">Microbacterium aurum</name>
    <dbReference type="NCBI Taxonomy" id="36805"/>
    <lineage>
        <taxon>Bacteria</taxon>
        <taxon>Bacillati</taxon>
        <taxon>Actinomycetota</taxon>
        <taxon>Actinomycetes</taxon>
        <taxon>Micrococcales</taxon>
        <taxon>Microbacteriaceae</taxon>
        <taxon>Microbacterium</taxon>
    </lineage>
</organism>
<dbReference type="InterPro" id="IPR008331">
    <property type="entry name" value="Ferritin_DPS_dom"/>
</dbReference>
<dbReference type="Proteomes" id="UP000187185">
    <property type="component" value="Chromosome"/>
</dbReference>
<dbReference type="PANTHER" id="PTHR42932:SF2">
    <property type="entry name" value="DNA PROTECTION DURING STARVATION PROTEIN 1"/>
    <property type="match status" value="1"/>
</dbReference>
<dbReference type="KEGG" id="maur:BOH66_03525"/>
<dbReference type="InterPro" id="IPR009078">
    <property type="entry name" value="Ferritin-like_SF"/>
</dbReference>
<evidence type="ECO:0000256" key="2">
    <source>
        <dbReference type="RuleBase" id="RU003875"/>
    </source>
</evidence>